<evidence type="ECO:0000313" key="4">
    <source>
        <dbReference type="Proteomes" id="UP000054396"/>
    </source>
</evidence>
<proteinExistence type="inferred from homology"/>
<dbReference type="PANTHER" id="PTHR43569">
    <property type="entry name" value="AMIDOHYDROLASE"/>
    <property type="match status" value="1"/>
</dbReference>
<accession>A0A0W7WGY7</accession>
<dbReference type="InterPro" id="IPR052350">
    <property type="entry name" value="Metallo-dep_Lactonases"/>
</dbReference>
<evidence type="ECO:0000259" key="2">
    <source>
        <dbReference type="Pfam" id="PF04909"/>
    </source>
</evidence>
<keyword evidence="4" id="KW-1185">Reference proteome</keyword>
<reference evidence="3 4" key="1">
    <citation type="submission" date="2015-12" db="EMBL/GenBank/DDBJ databases">
        <authorList>
            <person name="Shamseldin A."/>
            <person name="Moawad H."/>
            <person name="Abd El-Rahim W.M."/>
            <person name="Sadowsky M.J."/>
        </authorList>
    </citation>
    <scope>NUCLEOTIDE SEQUENCE [LARGE SCALE GENOMIC DNA]</scope>
    <source>
        <strain evidence="3 4">SJ5A-1</strain>
    </source>
</reference>
<dbReference type="OrthoDB" id="9787654at2"/>
<dbReference type="InterPro" id="IPR032466">
    <property type="entry name" value="Metal_Hydrolase"/>
</dbReference>
<dbReference type="SUPFAM" id="SSF51556">
    <property type="entry name" value="Metallo-dependent hydrolases"/>
    <property type="match status" value="1"/>
</dbReference>
<dbReference type="PANTHER" id="PTHR43569:SF1">
    <property type="entry name" value="BLL3371 PROTEIN"/>
    <property type="match status" value="1"/>
</dbReference>
<comment type="caution">
    <text evidence="3">The sequence shown here is derived from an EMBL/GenBank/DDBJ whole genome shotgun (WGS) entry which is preliminary data.</text>
</comment>
<dbReference type="Proteomes" id="UP000054396">
    <property type="component" value="Unassembled WGS sequence"/>
</dbReference>
<evidence type="ECO:0000256" key="1">
    <source>
        <dbReference type="ARBA" id="ARBA00038310"/>
    </source>
</evidence>
<dbReference type="AlphaFoldDB" id="A0A0W7WGY7"/>
<organism evidence="3 4">
    <name type="scientific">Pseudoponticoccus marisrubri</name>
    <dbReference type="NCBI Taxonomy" id="1685382"/>
    <lineage>
        <taxon>Bacteria</taxon>
        <taxon>Pseudomonadati</taxon>
        <taxon>Pseudomonadota</taxon>
        <taxon>Alphaproteobacteria</taxon>
        <taxon>Rhodobacterales</taxon>
        <taxon>Roseobacteraceae</taxon>
        <taxon>Pseudoponticoccus</taxon>
    </lineage>
</organism>
<dbReference type="RefSeq" id="WP_058863128.1">
    <property type="nucleotide sequence ID" value="NZ_LPXO01000010.1"/>
</dbReference>
<dbReference type="GO" id="GO:0016787">
    <property type="term" value="F:hydrolase activity"/>
    <property type="evidence" value="ECO:0007669"/>
    <property type="project" value="InterPro"/>
</dbReference>
<gene>
    <name evidence="3" type="ORF">AVJ23_15525</name>
</gene>
<evidence type="ECO:0000313" key="3">
    <source>
        <dbReference type="EMBL" id="KUF09853.1"/>
    </source>
</evidence>
<dbReference type="Pfam" id="PF04909">
    <property type="entry name" value="Amidohydro_2"/>
    <property type="match status" value="1"/>
</dbReference>
<dbReference type="STRING" id="1685382.AVJ23_15525"/>
<feature type="domain" description="Amidohydrolase-related" evidence="2">
    <location>
        <begin position="5"/>
        <end position="278"/>
    </location>
</feature>
<sequence length="278" mass="30058">MTTAIDAHVHIWDRSRGETFIAETQFPVLTGRAFLPADLVPVLEETRAESAVLVHGPATVKHAHYCLELCRQHAIFRSVVGWVDLRDPDAAAQLALQAGDPAFRGVRFTPMLDADPEGYLRSAGAQSVCAALQGNGQLVEILAPQPLFGAVADLARAFPDLPVVLAHFGLPDGTPETLETWRQAMAGLAGLPNIHVKLSGLPLTADPARDRAMARDHVGAMLDLFGTGRLMYASNWPVATALASPRHWRVLLDETLEAAKLGAPERDALYRGNALRLY</sequence>
<dbReference type="InterPro" id="IPR006680">
    <property type="entry name" value="Amidohydro-rel"/>
</dbReference>
<protein>
    <recommendedName>
        <fullName evidence="2">Amidohydrolase-related domain-containing protein</fullName>
    </recommendedName>
</protein>
<comment type="similarity">
    <text evidence="1">Belongs to the metallo-dependent hydrolases superfamily.</text>
</comment>
<name>A0A0W7WGY7_9RHOB</name>
<dbReference type="EMBL" id="LPXO01000010">
    <property type="protein sequence ID" value="KUF09853.1"/>
    <property type="molecule type" value="Genomic_DNA"/>
</dbReference>
<dbReference type="Gene3D" id="3.20.20.140">
    <property type="entry name" value="Metal-dependent hydrolases"/>
    <property type="match status" value="1"/>
</dbReference>